<protein>
    <recommendedName>
        <fullName evidence="1">DUF1553 domain-containing protein</fullName>
    </recommendedName>
</protein>
<sequence length="331" mass="37288">MSATPSILHPIQKNLPRNRLGLAKWLVNPANPLIGRVTVNRWWAELMGRGIVSTQEDFGTQSEPPTHPALLDWLAVEFVERGWSMKHIHKLIVMSATYRQHSRVTPELLAKDASNKFYTRAPRLRMSAEMIRDNALTISGLLSAKMHGPPIYPPQPGGIWRHVGRNAPKFNVATSEDRFRRGVYVVWRRSAPYVSFVNFDAPDRTACVVERSRTNTPLQALTLLNDGAYVEMALAFAGRILTENKDNAEARILYAYKTAFARIPRPAETVYLKALLLKRHAFFEKNPKAAQTLIASAKGWKAPTGMDAKELAAWFYLTNILMNLDEAITKG</sequence>
<dbReference type="EMBL" id="UINC01101268">
    <property type="protein sequence ID" value="SVC61943.1"/>
    <property type="molecule type" value="Genomic_DNA"/>
</dbReference>
<reference evidence="2" key="1">
    <citation type="submission" date="2018-05" db="EMBL/GenBank/DDBJ databases">
        <authorList>
            <person name="Lanie J.A."/>
            <person name="Ng W.-L."/>
            <person name="Kazmierczak K.M."/>
            <person name="Andrzejewski T.M."/>
            <person name="Davidsen T.M."/>
            <person name="Wayne K.J."/>
            <person name="Tettelin H."/>
            <person name="Glass J.I."/>
            <person name="Rusch D."/>
            <person name="Podicherti R."/>
            <person name="Tsui H.-C.T."/>
            <person name="Winkler M.E."/>
        </authorList>
    </citation>
    <scope>NUCLEOTIDE SEQUENCE</scope>
</reference>
<dbReference type="InterPro" id="IPR022655">
    <property type="entry name" value="DUF1553"/>
</dbReference>
<accession>A0A382NL58</accession>
<evidence type="ECO:0000313" key="2">
    <source>
        <dbReference type="EMBL" id="SVC61943.1"/>
    </source>
</evidence>
<dbReference type="PANTHER" id="PTHR35889:SF3">
    <property type="entry name" value="F-BOX DOMAIN-CONTAINING PROTEIN"/>
    <property type="match status" value="1"/>
</dbReference>
<evidence type="ECO:0000259" key="1">
    <source>
        <dbReference type="Pfam" id="PF07587"/>
    </source>
</evidence>
<dbReference type="Pfam" id="PF07587">
    <property type="entry name" value="PSD1"/>
    <property type="match status" value="1"/>
</dbReference>
<gene>
    <name evidence="2" type="ORF">METZ01_LOCUS314797</name>
</gene>
<proteinExistence type="predicted"/>
<feature type="domain" description="DUF1553" evidence="1">
    <location>
        <begin position="18"/>
        <end position="275"/>
    </location>
</feature>
<name>A0A382NL58_9ZZZZ</name>
<dbReference type="AlphaFoldDB" id="A0A382NL58"/>
<organism evidence="2">
    <name type="scientific">marine metagenome</name>
    <dbReference type="NCBI Taxonomy" id="408172"/>
    <lineage>
        <taxon>unclassified sequences</taxon>
        <taxon>metagenomes</taxon>
        <taxon>ecological metagenomes</taxon>
    </lineage>
</organism>
<dbReference type="PANTHER" id="PTHR35889">
    <property type="entry name" value="CYCLOINULO-OLIGOSACCHARIDE FRUCTANOTRANSFERASE-RELATED"/>
    <property type="match status" value="1"/>
</dbReference>